<feature type="transmembrane region" description="Helical" evidence="1">
    <location>
        <begin position="20"/>
        <end position="43"/>
    </location>
</feature>
<feature type="transmembrane region" description="Helical" evidence="1">
    <location>
        <begin position="182"/>
        <end position="198"/>
    </location>
</feature>
<dbReference type="PATRIC" id="fig|1618553.3.peg.354"/>
<dbReference type="Proteomes" id="UP000034293">
    <property type="component" value="Unassembled WGS sequence"/>
</dbReference>
<comment type="caution">
    <text evidence="2">The sequence shown here is derived from an EMBL/GenBank/DDBJ whole genome shotgun (WGS) entry which is preliminary data.</text>
</comment>
<dbReference type="EMBL" id="LBZA01000024">
    <property type="protein sequence ID" value="KKR63463.1"/>
    <property type="molecule type" value="Genomic_DNA"/>
</dbReference>
<evidence type="ECO:0000313" key="2">
    <source>
        <dbReference type="EMBL" id="KKR63463.1"/>
    </source>
</evidence>
<keyword evidence="1" id="KW-0472">Membrane</keyword>
<reference evidence="2 3" key="1">
    <citation type="journal article" date="2015" name="Nature">
        <title>rRNA introns, odd ribosomes, and small enigmatic genomes across a large radiation of phyla.</title>
        <authorList>
            <person name="Brown C.T."/>
            <person name="Hug L.A."/>
            <person name="Thomas B.C."/>
            <person name="Sharon I."/>
            <person name="Castelle C.J."/>
            <person name="Singh A."/>
            <person name="Wilkins M.J."/>
            <person name="Williams K.H."/>
            <person name="Banfield J.F."/>
        </authorList>
    </citation>
    <scope>NUCLEOTIDE SEQUENCE [LARGE SCALE GENOMIC DNA]</scope>
</reference>
<dbReference type="AlphaFoldDB" id="A0A0G0SES7"/>
<evidence type="ECO:0000313" key="3">
    <source>
        <dbReference type="Proteomes" id="UP000034293"/>
    </source>
</evidence>
<proteinExistence type="predicted"/>
<sequence>MDNNEIKNWFKLLYDELPNIVRPLFSLSIFLVILLIAGGSLKLNDSLWLITKEGIFNLAFYLGFYSLIFRALNKAPLEFQKSLFLKKYPIDKLNEDYFLGQYKGSDKVFVFELNKANNKKLWIENLPTKHQLWPGIDATQLKVDQVSIKIGKKIINLNQYNENVRQEDGKIDVLNPGQIDNFVLAIMSLVISLGVLALF</sequence>
<name>A0A0G0SES7_9BACT</name>
<protein>
    <submittedName>
        <fullName evidence="2">Uncharacterized protein</fullName>
    </submittedName>
</protein>
<organism evidence="2 3">
    <name type="scientific">Candidatus Woesebacteria bacterium GW2011_GWA1_40_43</name>
    <dbReference type="NCBI Taxonomy" id="1618553"/>
    <lineage>
        <taxon>Bacteria</taxon>
        <taxon>Candidatus Woeseibacteriota</taxon>
    </lineage>
</organism>
<accession>A0A0G0SES7</accession>
<evidence type="ECO:0000256" key="1">
    <source>
        <dbReference type="SAM" id="Phobius"/>
    </source>
</evidence>
<keyword evidence="1" id="KW-0812">Transmembrane</keyword>
<keyword evidence="1" id="KW-1133">Transmembrane helix</keyword>
<feature type="transmembrane region" description="Helical" evidence="1">
    <location>
        <begin position="55"/>
        <end position="72"/>
    </location>
</feature>
<gene>
    <name evidence="2" type="ORF">UU02_C0024G0006</name>
</gene>